<dbReference type="PANTHER" id="PTHR23193:SF23">
    <property type="entry name" value="NUCLEAR PORE COMPLEX PROTEIN NUP153"/>
    <property type="match status" value="1"/>
</dbReference>
<evidence type="ECO:0000256" key="2">
    <source>
        <dbReference type="ARBA" id="ARBA00004126"/>
    </source>
</evidence>
<evidence type="ECO:0000256" key="16">
    <source>
        <dbReference type="ARBA" id="ARBA00060842"/>
    </source>
</evidence>
<evidence type="ECO:0000256" key="7">
    <source>
        <dbReference type="ARBA" id="ARBA00022771"/>
    </source>
</evidence>
<dbReference type="Pfam" id="PF00641">
    <property type="entry name" value="Zn_ribbon_RanBP"/>
    <property type="match status" value="4"/>
</dbReference>
<dbReference type="InterPro" id="IPR026054">
    <property type="entry name" value="Nucleoporin"/>
</dbReference>
<keyword evidence="8" id="KW-0509">mRNA transport</keyword>
<feature type="domain" description="RanBP2-type" evidence="22">
    <location>
        <begin position="903"/>
        <end position="932"/>
    </location>
</feature>
<comment type="caution">
    <text evidence="23">The sequence shown here is derived from an EMBL/GenBank/DDBJ whole genome shotgun (WGS) entry which is preliminary data.</text>
</comment>
<evidence type="ECO:0000256" key="13">
    <source>
        <dbReference type="ARBA" id="ARBA00023132"/>
    </source>
</evidence>
<dbReference type="Proteomes" id="UP000502823">
    <property type="component" value="Unassembled WGS sequence"/>
</dbReference>
<keyword evidence="13" id="KW-0906">Nuclear pore complex</keyword>
<dbReference type="GO" id="GO:0008139">
    <property type="term" value="F:nuclear localization sequence binding"/>
    <property type="evidence" value="ECO:0007669"/>
    <property type="project" value="TreeGrafter"/>
</dbReference>
<feature type="domain" description="RanBP2-type" evidence="22">
    <location>
        <begin position="733"/>
        <end position="762"/>
    </location>
</feature>
<dbReference type="InParanoid" id="A0A6L2PJN4"/>
<keyword evidence="12" id="KW-0238">DNA-binding</keyword>
<evidence type="ECO:0000256" key="21">
    <source>
        <dbReference type="SAM" id="MobiDB-lite"/>
    </source>
</evidence>
<evidence type="ECO:0000313" key="24">
    <source>
        <dbReference type="Proteomes" id="UP000502823"/>
    </source>
</evidence>
<evidence type="ECO:0000256" key="14">
    <source>
        <dbReference type="ARBA" id="ARBA00023136"/>
    </source>
</evidence>
<dbReference type="GO" id="GO:0017056">
    <property type="term" value="F:structural constituent of nuclear pore"/>
    <property type="evidence" value="ECO:0007669"/>
    <property type="project" value="TreeGrafter"/>
</dbReference>
<feature type="compositionally biased region" description="Polar residues" evidence="21">
    <location>
        <begin position="1521"/>
        <end position="1534"/>
    </location>
</feature>
<name>A0A6L2PJN4_COPFO</name>
<evidence type="ECO:0000256" key="3">
    <source>
        <dbReference type="ARBA" id="ARBA00004567"/>
    </source>
</evidence>
<protein>
    <recommendedName>
        <fullName evidence="17">Nuclear pore complex protein Nup153</fullName>
    </recommendedName>
    <alternativeName>
        <fullName evidence="19">153 kDa nucleoporin</fullName>
    </alternativeName>
    <alternativeName>
        <fullName evidence="18">Nucleoporin Nup153</fullName>
    </alternativeName>
</protein>
<organism evidence="23 24">
    <name type="scientific">Coptotermes formosanus</name>
    <name type="common">Formosan subterranean termite</name>
    <dbReference type="NCBI Taxonomy" id="36987"/>
    <lineage>
        <taxon>Eukaryota</taxon>
        <taxon>Metazoa</taxon>
        <taxon>Ecdysozoa</taxon>
        <taxon>Arthropoda</taxon>
        <taxon>Hexapoda</taxon>
        <taxon>Insecta</taxon>
        <taxon>Pterygota</taxon>
        <taxon>Neoptera</taxon>
        <taxon>Polyneoptera</taxon>
        <taxon>Dictyoptera</taxon>
        <taxon>Blattodea</taxon>
        <taxon>Blattoidea</taxon>
        <taxon>Termitoidae</taxon>
        <taxon>Rhinotermitidae</taxon>
        <taxon>Coptotermes</taxon>
    </lineage>
</organism>
<evidence type="ECO:0000256" key="8">
    <source>
        <dbReference type="ARBA" id="ARBA00022816"/>
    </source>
</evidence>
<evidence type="ECO:0000256" key="9">
    <source>
        <dbReference type="ARBA" id="ARBA00022833"/>
    </source>
</evidence>
<evidence type="ECO:0000259" key="22">
    <source>
        <dbReference type="PROSITE" id="PS50199"/>
    </source>
</evidence>
<feature type="compositionally biased region" description="Basic residues" evidence="21">
    <location>
        <begin position="238"/>
        <end position="249"/>
    </location>
</feature>
<feature type="compositionally biased region" description="Basic and acidic residues" evidence="21">
    <location>
        <begin position="1068"/>
        <end position="1090"/>
    </location>
</feature>
<dbReference type="OrthoDB" id="79830at2759"/>
<accession>A0A6L2PJN4</accession>
<dbReference type="Pfam" id="PF08604">
    <property type="entry name" value="Nup153"/>
    <property type="match status" value="2"/>
</dbReference>
<dbReference type="EMBL" id="BLKM01007458">
    <property type="protein sequence ID" value="GFG30688.1"/>
    <property type="molecule type" value="Genomic_DNA"/>
</dbReference>
<keyword evidence="4" id="KW-0813">Transport</keyword>
<feature type="region of interest" description="Disordered" evidence="21">
    <location>
        <begin position="1049"/>
        <end position="1090"/>
    </location>
</feature>
<feature type="compositionally biased region" description="Polar residues" evidence="21">
    <location>
        <begin position="190"/>
        <end position="209"/>
    </location>
</feature>
<dbReference type="FunFam" id="4.10.1060.10:FF:000001">
    <property type="entry name" value="Nuclear pore complex protein Nup153"/>
    <property type="match status" value="1"/>
</dbReference>
<dbReference type="GO" id="GO:0003677">
    <property type="term" value="F:DNA binding"/>
    <property type="evidence" value="ECO:0007669"/>
    <property type="project" value="UniProtKB-KW"/>
</dbReference>
<keyword evidence="14" id="KW-0472">Membrane</keyword>
<dbReference type="GO" id="GO:0051028">
    <property type="term" value="P:mRNA transport"/>
    <property type="evidence" value="ECO:0007669"/>
    <property type="project" value="UniProtKB-KW"/>
</dbReference>
<dbReference type="FunFam" id="4.10.1060.10:FF:000003">
    <property type="entry name" value="E3 SUMO-protein ligase RanBP2"/>
    <property type="match status" value="1"/>
</dbReference>
<dbReference type="GO" id="GO:0005643">
    <property type="term" value="C:nuclear pore"/>
    <property type="evidence" value="ECO:0007669"/>
    <property type="project" value="UniProtKB-SubCell"/>
</dbReference>
<proteinExistence type="inferred from homology"/>
<feature type="region of interest" description="Disordered" evidence="21">
    <location>
        <begin position="360"/>
        <end position="388"/>
    </location>
</feature>
<evidence type="ECO:0000256" key="17">
    <source>
        <dbReference type="ARBA" id="ARBA00068609"/>
    </source>
</evidence>
<feature type="domain" description="RanBP2-type" evidence="22">
    <location>
        <begin position="678"/>
        <end position="707"/>
    </location>
</feature>
<keyword evidence="11" id="KW-0811">Translocation</keyword>
<evidence type="ECO:0000256" key="12">
    <source>
        <dbReference type="ARBA" id="ARBA00023125"/>
    </source>
</evidence>
<evidence type="ECO:0000256" key="6">
    <source>
        <dbReference type="ARBA" id="ARBA00022737"/>
    </source>
</evidence>
<dbReference type="InterPro" id="IPR013913">
    <property type="entry name" value="Nup153_N"/>
</dbReference>
<keyword evidence="10" id="KW-0653">Protein transport</keyword>
<dbReference type="GO" id="GO:0006405">
    <property type="term" value="P:RNA export from nucleus"/>
    <property type="evidence" value="ECO:0007669"/>
    <property type="project" value="TreeGrafter"/>
</dbReference>
<feature type="region of interest" description="Disordered" evidence="21">
    <location>
        <begin position="230"/>
        <end position="249"/>
    </location>
</feature>
<evidence type="ECO:0000256" key="10">
    <source>
        <dbReference type="ARBA" id="ARBA00022927"/>
    </source>
</evidence>
<dbReference type="GO" id="GO:0031965">
    <property type="term" value="C:nuclear membrane"/>
    <property type="evidence" value="ECO:0007669"/>
    <property type="project" value="UniProtKB-SubCell"/>
</dbReference>
<dbReference type="InterPro" id="IPR001876">
    <property type="entry name" value="Znf_RanBP2"/>
</dbReference>
<feature type="region of interest" description="Disordered" evidence="21">
    <location>
        <begin position="60"/>
        <end position="92"/>
    </location>
</feature>
<evidence type="ECO:0000256" key="15">
    <source>
        <dbReference type="ARBA" id="ARBA00023242"/>
    </source>
</evidence>
<dbReference type="SUPFAM" id="SSF90209">
    <property type="entry name" value="Ran binding protein zinc finger-like"/>
    <property type="match status" value="4"/>
</dbReference>
<dbReference type="PANTHER" id="PTHR23193">
    <property type="entry name" value="NUCLEAR PORE COMPLEX PROTEIN NUP"/>
    <property type="match status" value="1"/>
</dbReference>
<dbReference type="Gene3D" id="4.10.1060.10">
    <property type="entry name" value="Zinc finger, RanBP2-type"/>
    <property type="match status" value="4"/>
</dbReference>
<dbReference type="GO" id="GO:0006606">
    <property type="term" value="P:protein import into nucleus"/>
    <property type="evidence" value="ECO:0007669"/>
    <property type="project" value="TreeGrafter"/>
</dbReference>
<keyword evidence="5" id="KW-0479">Metal-binding</keyword>
<dbReference type="SMART" id="SM00547">
    <property type="entry name" value="ZnF_RBZ"/>
    <property type="match status" value="5"/>
</dbReference>
<evidence type="ECO:0000256" key="20">
    <source>
        <dbReference type="PROSITE-ProRule" id="PRU00322"/>
    </source>
</evidence>
<evidence type="ECO:0000256" key="1">
    <source>
        <dbReference type="ARBA" id="ARBA00001947"/>
    </source>
</evidence>
<evidence type="ECO:0000256" key="18">
    <source>
        <dbReference type="ARBA" id="ARBA00078197"/>
    </source>
</evidence>
<sequence length="1534" mass="162071">MVKGNSSLRNKRVHSSKPYDVSNSFVRKVTSRVTNLLPQPSWLSKWFTSSVDNEAHRRDALNSNDSDSEDDDSDAINVRTPPVKRAKIPLNQRFPPNSFKISSVINDQASNQPADTSGIIRDDTGTDGAVAGPSGINTRQLVSSTPNIQSTAAHLLVGTERKMNENGCTSLFEGDDRSESSESTSGCSSLVPQANRQSQASESVMNSLSGRRRSIDEKLNFTCHLQSPRSLLSDRSHSRSPRLHSSVNRRRPSFNVSSFGSLLSGQDKSSAKNNVINSPFYAGRTTYGGASAYRIAKDRSFIPSEVASQKRCGVQVKPVNCASDSLSSMSTTARRILEALEQFSTPVLDAKRIPLESSAPALSCKRNRPHDTSVRPGHSPRTPNSACGLTIPTVPDLLKMRHREKLQDSLEAARLIAASSYPSSLNQEYKLRFEGYDKMGKHGGKIRAKGKELEEDTVEAVNLPNISLPLTSLPKFDFVVPPAATTPAVISTFKFASPITVTENTKTCLPADNYTFSEPLSAVDNQDVTGSRKINCVDTAIANCPTKLGAVQFISGSNSKSSEKGDRELVLCKNSESEACVGIRPATELVAGSVMDILGKKSKSAGEAELKEVSSSCCMSLDKFKPSPGTWECGVCLIRNSNDAKKCAACETPHTSAGSVSSTTVSTPSSPSIQCGASKDIWECSSCHVQNPCSATVCRKCLVARTGQKSSEAKEPQQPAVSLSGFGNKFKPPSDTWECGTCLVRNPDSLKQCQACETKRPVLTAKSIVTSSSKSTFGLGFGDKFKKPPGSWDCTDCMVRNNGDSLKCVACGRARHGSDTQSPLKFNFGIDKAAVSVKESDIASSPNVQSFKFGEIEITSATNFFGVPQACETKMSKLTAILTPVLSSVSTDDVSFEDRFKKQSGTWNCPSCTVQNNNDLLKCVKCEGTRPSSESQSTTKFSFGIDKAAVLVKESSNTQNFIFGETKVTAIPDSMPRTAETSGSAVTTGFNFGNVASPVLTCTVMKPADTSSLPQTGFSFGNTQLSKFQSPLSAEDQKTSADVQKCWSSGAGDVSVEPKGGAEANSDVTREPEPSTHMEQIEEKPDDKDRVTKRVTFSFTESSFPNEESHVSTKTVESAKPVFGFSAASVSTTAEHLNLSSGKPTTAISSFSFTSSQPTFGSSTCAAVTTRSNLFSFGSSTKQCVTFGGSSQQSASTSGSTLPFGTALKTMPTFGFGSLGSSKESVEVTTSSKEMPSFVTLTSTAPITLFGSFTTTTTVSPSLPNFGSATTAPSFSLGARGTIPAFGTPSTSSSTSTAITTAARFSSVSSPDFSTGFATLHEQKPALPAVNKPTTNSSPFTFGASLGQTTPFSFGNMQNEQSLASKGVFSFGAPSTPAASSGFGFASSNQASSQVGPAFTFGSSAVVTSSSEIPSFGATIPASGPVFGTAAPVFGTSNPGSSNPVTTTAATSTPTYNFGSNNSQPTSNLFGFSASQTTGSTNVPVQNFTSPTANFNFGQTQSPAQPSAQPVAPTFDPSIRPSFNFTKGETPAFT</sequence>
<keyword evidence="15" id="KW-0539">Nucleus</keyword>
<feature type="domain" description="RanBP2-type" evidence="22">
    <location>
        <begin position="627"/>
        <end position="656"/>
    </location>
</feature>
<evidence type="ECO:0000256" key="19">
    <source>
        <dbReference type="ARBA" id="ARBA00079437"/>
    </source>
</evidence>
<comment type="subcellular location">
    <subcellularLocation>
        <location evidence="2">Nucleus membrane</location>
    </subcellularLocation>
    <subcellularLocation>
        <location evidence="3">Nucleus</location>
        <location evidence="3">Nuclear pore complex</location>
    </subcellularLocation>
</comment>
<feature type="region of interest" description="Disordered" evidence="21">
    <location>
        <begin position="1496"/>
        <end position="1534"/>
    </location>
</feature>
<evidence type="ECO:0000256" key="11">
    <source>
        <dbReference type="ARBA" id="ARBA00023010"/>
    </source>
</evidence>
<dbReference type="PROSITE" id="PS01358">
    <property type="entry name" value="ZF_RANBP2_1"/>
    <property type="match status" value="5"/>
</dbReference>
<reference evidence="24" key="1">
    <citation type="submission" date="2020-01" db="EMBL/GenBank/DDBJ databases">
        <title>Draft genome sequence of the Termite Coptotermes fromosanus.</title>
        <authorList>
            <person name="Itakura S."/>
            <person name="Yosikawa Y."/>
            <person name="Umezawa K."/>
        </authorList>
    </citation>
    <scope>NUCLEOTIDE SEQUENCE [LARGE SCALE GENOMIC DNA]</scope>
</reference>
<keyword evidence="6" id="KW-0677">Repeat</keyword>
<feature type="domain" description="RanBP2-type" evidence="22">
    <location>
        <begin position="788"/>
        <end position="817"/>
    </location>
</feature>
<dbReference type="PROSITE" id="PS50199">
    <property type="entry name" value="ZF_RANBP2_2"/>
    <property type="match status" value="5"/>
</dbReference>
<keyword evidence="9" id="KW-0862">Zinc</keyword>
<feature type="region of interest" description="Disordered" evidence="21">
    <location>
        <begin position="109"/>
        <end position="141"/>
    </location>
</feature>
<keyword evidence="24" id="KW-1185">Reference proteome</keyword>
<keyword evidence="7 20" id="KW-0863">Zinc-finger</keyword>
<evidence type="ECO:0000256" key="4">
    <source>
        <dbReference type="ARBA" id="ARBA00022448"/>
    </source>
</evidence>
<gene>
    <name evidence="23" type="ORF">Cfor_07465</name>
</gene>
<comment type="similarity">
    <text evidence="16">Belongs to the NUP153 family.</text>
</comment>
<dbReference type="GO" id="GO:0008270">
    <property type="term" value="F:zinc ion binding"/>
    <property type="evidence" value="ECO:0007669"/>
    <property type="project" value="UniProtKB-KW"/>
</dbReference>
<dbReference type="InterPro" id="IPR036443">
    <property type="entry name" value="Znf_RanBP2_sf"/>
</dbReference>
<feature type="region of interest" description="Disordered" evidence="21">
    <location>
        <begin position="167"/>
        <end position="209"/>
    </location>
</feature>
<comment type="cofactor">
    <cofactor evidence="1">
        <name>Zn(2+)</name>
        <dbReference type="ChEBI" id="CHEBI:29105"/>
    </cofactor>
</comment>
<feature type="compositionally biased region" description="Low complexity" evidence="21">
    <location>
        <begin position="1499"/>
        <end position="1514"/>
    </location>
</feature>
<evidence type="ECO:0000313" key="23">
    <source>
        <dbReference type="EMBL" id="GFG30688.1"/>
    </source>
</evidence>
<evidence type="ECO:0000256" key="5">
    <source>
        <dbReference type="ARBA" id="ARBA00022723"/>
    </source>
</evidence>